<protein>
    <submittedName>
        <fullName evidence="1">Uncharacterized protein</fullName>
    </submittedName>
</protein>
<dbReference type="Proteomes" id="UP000029040">
    <property type="component" value="Unassembled WGS sequence"/>
</dbReference>
<evidence type="ECO:0000313" key="1">
    <source>
        <dbReference type="EMBL" id="KFI85622.1"/>
    </source>
</evidence>
<dbReference type="AlphaFoldDB" id="A0A087CQS2"/>
<reference evidence="1 2" key="1">
    <citation type="submission" date="2014-03" db="EMBL/GenBank/DDBJ databases">
        <title>Genomics of Bifidobacteria.</title>
        <authorList>
            <person name="Ventura M."/>
            <person name="Milani C."/>
            <person name="Lugli G.A."/>
        </authorList>
    </citation>
    <scope>NUCLEOTIDE SEQUENCE [LARGE SCALE GENOMIC DNA]</scope>
    <source>
        <strain evidence="1 2">LMG 14934</strain>
    </source>
</reference>
<dbReference type="EMBL" id="JGZM01000008">
    <property type="protein sequence ID" value="KFI85622.1"/>
    <property type="molecule type" value="Genomic_DNA"/>
</dbReference>
<proteinExistence type="predicted"/>
<accession>A0A087CQS2</accession>
<name>A0A087CQS2_9BIFI</name>
<organism evidence="1 2">
    <name type="scientific">Bifidobacterium pullorum subsp. saeculare DSM 6531 = LMG 14934</name>
    <dbReference type="NCBI Taxonomy" id="1437611"/>
    <lineage>
        <taxon>Bacteria</taxon>
        <taxon>Bacillati</taxon>
        <taxon>Actinomycetota</taxon>
        <taxon>Actinomycetes</taxon>
        <taxon>Bifidobacteriales</taxon>
        <taxon>Bifidobacteriaceae</taxon>
        <taxon>Bifidobacterium</taxon>
    </lineage>
</organism>
<sequence>MKNPYTQNDFDLGDIDIESAPILTDISIGICS</sequence>
<comment type="caution">
    <text evidence="1">The sequence shown here is derived from an EMBL/GenBank/DDBJ whole genome shotgun (WGS) entry which is preliminary data.</text>
</comment>
<gene>
    <name evidence="1" type="ORF">BSAE_1483</name>
</gene>
<evidence type="ECO:0000313" key="2">
    <source>
        <dbReference type="Proteomes" id="UP000029040"/>
    </source>
</evidence>